<dbReference type="InterPro" id="IPR004046">
    <property type="entry name" value="GST_C"/>
</dbReference>
<dbReference type="EMBL" id="CAJOAY010000107">
    <property type="protein sequence ID" value="CAF3539791.1"/>
    <property type="molecule type" value="Genomic_DNA"/>
</dbReference>
<evidence type="ECO:0008006" key="6">
    <source>
        <dbReference type="Google" id="ProtNLM"/>
    </source>
</evidence>
<dbReference type="OrthoDB" id="414243at2759"/>
<dbReference type="SUPFAM" id="SSF52833">
    <property type="entry name" value="Thioredoxin-like"/>
    <property type="match status" value="1"/>
</dbReference>
<feature type="domain" description="GST C-terminal" evidence="2">
    <location>
        <begin position="111"/>
        <end position="238"/>
    </location>
</feature>
<dbReference type="Proteomes" id="UP000663881">
    <property type="component" value="Unassembled WGS sequence"/>
</dbReference>
<dbReference type="PROSITE" id="PS50405">
    <property type="entry name" value="GST_CTER"/>
    <property type="match status" value="1"/>
</dbReference>
<dbReference type="GO" id="GO:0004364">
    <property type="term" value="F:glutathione transferase activity"/>
    <property type="evidence" value="ECO:0007669"/>
    <property type="project" value="TreeGrafter"/>
</dbReference>
<evidence type="ECO:0000313" key="3">
    <source>
        <dbReference type="EMBL" id="CAF0958467.1"/>
    </source>
</evidence>
<reference evidence="3" key="1">
    <citation type="submission" date="2021-02" db="EMBL/GenBank/DDBJ databases">
        <authorList>
            <person name="Nowell W R."/>
        </authorList>
    </citation>
    <scope>NUCLEOTIDE SEQUENCE</scope>
</reference>
<dbReference type="GO" id="GO:0006749">
    <property type="term" value="P:glutathione metabolic process"/>
    <property type="evidence" value="ECO:0007669"/>
    <property type="project" value="TreeGrafter"/>
</dbReference>
<protein>
    <recommendedName>
        <fullName evidence="6">Glutathione S-transferase</fullName>
    </recommendedName>
</protein>
<dbReference type="AlphaFoldDB" id="A0A814DPB4"/>
<evidence type="ECO:0000259" key="1">
    <source>
        <dbReference type="PROSITE" id="PS50404"/>
    </source>
</evidence>
<sequence>MNTRIISSKIQLRLHYWNIRGRVQAVRYMLEDIAYKHKNVDYKESFEPIDTMTNTWANRKVDQTVSGPFRTLPVLHWNNTYTFSQSLTIGQLLAKKFDLYGKLTSKVDDKDFLETYINGVVSCAYTDIISNLITCIWSMINFVDENNPSNRLSKKISNDLKALNDLLEKSSTSYYYDQTEPTIADYFVFEAFTMAHDYSKKFLPNEENCQSLIKLEHIMKERPAIANYLNNGSLFKRFTGSPKEIQYLTKLSKTLK</sequence>
<dbReference type="PANTHER" id="PTHR11571:SF150">
    <property type="entry name" value="GLUTATHIONE S-TRANSFERASE"/>
    <property type="match status" value="1"/>
</dbReference>
<dbReference type="PROSITE" id="PS50404">
    <property type="entry name" value="GST_NTER"/>
    <property type="match status" value="1"/>
</dbReference>
<dbReference type="Proteomes" id="UP000663891">
    <property type="component" value="Unassembled WGS sequence"/>
</dbReference>
<feature type="domain" description="GST N-terminal" evidence="1">
    <location>
        <begin position="10"/>
        <end position="101"/>
    </location>
</feature>
<dbReference type="Pfam" id="PF14497">
    <property type="entry name" value="GST_C_3"/>
    <property type="match status" value="1"/>
</dbReference>
<accession>A0A814DPB4</accession>
<evidence type="ECO:0000259" key="2">
    <source>
        <dbReference type="PROSITE" id="PS50405"/>
    </source>
</evidence>
<dbReference type="InterPro" id="IPR050213">
    <property type="entry name" value="GST_superfamily"/>
</dbReference>
<dbReference type="InterPro" id="IPR036249">
    <property type="entry name" value="Thioredoxin-like_sf"/>
</dbReference>
<organism evidence="3 5">
    <name type="scientific">Adineta steineri</name>
    <dbReference type="NCBI Taxonomy" id="433720"/>
    <lineage>
        <taxon>Eukaryota</taxon>
        <taxon>Metazoa</taxon>
        <taxon>Spiralia</taxon>
        <taxon>Gnathifera</taxon>
        <taxon>Rotifera</taxon>
        <taxon>Eurotatoria</taxon>
        <taxon>Bdelloidea</taxon>
        <taxon>Adinetida</taxon>
        <taxon>Adinetidae</taxon>
        <taxon>Adineta</taxon>
    </lineage>
</organism>
<dbReference type="PANTHER" id="PTHR11571">
    <property type="entry name" value="GLUTATHIONE S-TRANSFERASE"/>
    <property type="match status" value="1"/>
</dbReference>
<dbReference type="Gene3D" id="1.20.1050.130">
    <property type="match status" value="1"/>
</dbReference>
<gene>
    <name evidence="4" type="ORF">OKA104_LOCUS3536</name>
    <name evidence="3" type="ORF">VCS650_LOCUS12466</name>
</gene>
<evidence type="ECO:0000313" key="4">
    <source>
        <dbReference type="EMBL" id="CAF3539791.1"/>
    </source>
</evidence>
<dbReference type="InterPro" id="IPR010987">
    <property type="entry name" value="Glutathione-S-Trfase_C-like"/>
</dbReference>
<evidence type="ECO:0000313" key="5">
    <source>
        <dbReference type="Proteomes" id="UP000663891"/>
    </source>
</evidence>
<comment type="caution">
    <text evidence="3">The sequence shown here is derived from an EMBL/GenBank/DDBJ whole genome shotgun (WGS) entry which is preliminary data.</text>
</comment>
<name>A0A814DPB4_9BILA</name>
<dbReference type="EMBL" id="CAJNON010000096">
    <property type="protein sequence ID" value="CAF0958467.1"/>
    <property type="molecule type" value="Genomic_DNA"/>
</dbReference>
<dbReference type="InterPro" id="IPR004045">
    <property type="entry name" value="Glutathione_S-Trfase_N"/>
</dbReference>
<dbReference type="InterPro" id="IPR036282">
    <property type="entry name" value="Glutathione-S-Trfase_C_sf"/>
</dbReference>
<proteinExistence type="predicted"/>
<dbReference type="SUPFAM" id="SSF47616">
    <property type="entry name" value="GST C-terminal domain-like"/>
    <property type="match status" value="1"/>
</dbReference>